<dbReference type="AlphaFoldDB" id="A0A8J2X569"/>
<keyword evidence="3" id="KW-1185">Reference proteome</keyword>
<protein>
    <recommendedName>
        <fullName evidence="4">Phosphoglycerate mutase</fullName>
    </recommendedName>
</protein>
<dbReference type="Gene3D" id="3.40.50.1240">
    <property type="entry name" value="Phosphoglycerate mutase-like"/>
    <property type="match status" value="1"/>
</dbReference>
<gene>
    <name evidence="2" type="ORF">PECAL_6P17860</name>
</gene>
<dbReference type="PANTHER" id="PTHR48100:SF10">
    <property type="entry name" value="2-CARBOXY-D-ARABINITOL-1-PHOSPHATASE-RELATED"/>
    <property type="match status" value="1"/>
</dbReference>
<dbReference type="SUPFAM" id="SSF53254">
    <property type="entry name" value="Phosphoglycerate mutase-like"/>
    <property type="match status" value="1"/>
</dbReference>
<dbReference type="CDD" id="cd07067">
    <property type="entry name" value="HP_PGM_like"/>
    <property type="match status" value="1"/>
</dbReference>
<proteinExistence type="predicted"/>
<accession>A0A8J2X569</accession>
<evidence type="ECO:0000256" key="1">
    <source>
        <dbReference type="PIRSR" id="PIRSR613078-2"/>
    </source>
</evidence>
<evidence type="ECO:0008006" key="4">
    <source>
        <dbReference type="Google" id="ProtNLM"/>
    </source>
</evidence>
<reference evidence="2" key="1">
    <citation type="submission" date="2021-11" db="EMBL/GenBank/DDBJ databases">
        <authorList>
            <consortium name="Genoscope - CEA"/>
            <person name="William W."/>
        </authorList>
    </citation>
    <scope>NUCLEOTIDE SEQUENCE</scope>
</reference>
<dbReference type="InterPro" id="IPR029033">
    <property type="entry name" value="His_PPase_superfam"/>
</dbReference>
<dbReference type="GO" id="GO:0016791">
    <property type="term" value="F:phosphatase activity"/>
    <property type="evidence" value="ECO:0007669"/>
    <property type="project" value="TreeGrafter"/>
</dbReference>
<evidence type="ECO:0000313" key="3">
    <source>
        <dbReference type="Proteomes" id="UP000789595"/>
    </source>
</evidence>
<dbReference type="InterPro" id="IPR050275">
    <property type="entry name" value="PGM_Phosphatase"/>
</dbReference>
<sequence length="247" mass="26835">MRIAAVTITLTMALEPPQGAQRFLIARHGETNFNAEGRIQGTLDTSVLTARGVRQAEELGCYIADEELARISKVWVSPMTRARQTLACIEEACGTLLPEPVVRDDLREIELHTWEGKLKSEVMDTGWARWKADPAAFVMDDGARPLPDLWARAVGNWAALRRDAPPCSLVVSHGALGRCMVAAALGGAMDTFRDPKFQFDNCELVEVAWAPGAPAAACWRRLHRARTAWEAAEDALAASSAAVGQAS</sequence>
<organism evidence="2 3">
    <name type="scientific">Pelagomonas calceolata</name>
    <dbReference type="NCBI Taxonomy" id="35677"/>
    <lineage>
        <taxon>Eukaryota</taxon>
        <taxon>Sar</taxon>
        <taxon>Stramenopiles</taxon>
        <taxon>Ochrophyta</taxon>
        <taxon>Pelagophyceae</taxon>
        <taxon>Pelagomonadales</taxon>
        <taxon>Pelagomonadaceae</taxon>
        <taxon>Pelagomonas</taxon>
    </lineage>
</organism>
<feature type="binding site" evidence="1">
    <location>
        <position position="81"/>
    </location>
    <ligand>
        <name>substrate</name>
    </ligand>
</feature>
<feature type="binding site" evidence="1">
    <location>
        <begin position="27"/>
        <end position="34"/>
    </location>
    <ligand>
        <name>substrate</name>
    </ligand>
</feature>
<dbReference type="InterPro" id="IPR001345">
    <property type="entry name" value="PG/BPGM_mutase_AS"/>
</dbReference>
<dbReference type="InterPro" id="IPR013078">
    <property type="entry name" value="His_Pase_superF_clade-1"/>
</dbReference>
<dbReference type="PANTHER" id="PTHR48100">
    <property type="entry name" value="BROAD-SPECIFICITY PHOSPHATASE YOR283W-RELATED"/>
    <property type="match status" value="1"/>
</dbReference>
<evidence type="ECO:0000313" key="2">
    <source>
        <dbReference type="EMBL" id="CAH0380146.1"/>
    </source>
</evidence>
<dbReference type="Pfam" id="PF00300">
    <property type="entry name" value="His_Phos_1"/>
    <property type="match status" value="1"/>
</dbReference>
<dbReference type="SMART" id="SM00855">
    <property type="entry name" value="PGAM"/>
    <property type="match status" value="1"/>
</dbReference>
<dbReference type="EMBL" id="CAKKNE010000006">
    <property type="protein sequence ID" value="CAH0380146.1"/>
    <property type="molecule type" value="Genomic_DNA"/>
</dbReference>
<comment type="caution">
    <text evidence="2">The sequence shown here is derived from an EMBL/GenBank/DDBJ whole genome shotgun (WGS) entry which is preliminary data.</text>
</comment>
<dbReference type="PROSITE" id="PS00175">
    <property type="entry name" value="PG_MUTASE"/>
    <property type="match status" value="1"/>
</dbReference>
<dbReference type="Proteomes" id="UP000789595">
    <property type="component" value="Unassembled WGS sequence"/>
</dbReference>
<name>A0A8J2X569_9STRA</name>
<dbReference type="OrthoDB" id="354304at2759"/>